<dbReference type="CDD" id="cd00171">
    <property type="entry name" value="Sec7"/>
    <property type="match status" value="1"/>
</dbReference>
<feature type="compositionally biased region" description="Low complexity" evidence="1">
    <location>
        <begin position="440"/>
        <end position="458"/>
    </location>
</feature>
<dbReference type="InterPro" id="IPR000904">
    <property type="entry name" value="Sec7_dom"/>
</dbReference>
<organism evidence="3 4">
    <name type="scientific">Lentinus brumalis</name>
    <dbReference type="NCBI Taxonomy" id="2498619"/>
    <lineage>
        <taxon>Eukaryota</taxon>
        <taxon>Fungi</taxon>
        <taxon>Dikarya</taxon>
        <taxon>Basidiomycota</taxon>
        <taxon>Agaricomycotina</taxon>
        <taxon>Agaricomycetes</taxon>
        <taxon>Polyporales</taxon>
        <taxon>Polyporaceae</taxon>
        <taxon>Lentinus</taxon>
    </lineage>
</organism>
<dbReference type="InterPro" id="IPR056604">
    <property type="entry name" value="GBF1-like_TPR"/>
</dbReference>
<dbReference type="Pfam" id="PF12783">
    <property type="entry name" value="Sec7-like_HUS"/>
    <property type="match status" value="2"/>
</dbReference>
<dbReference type="OrthoDB" id="10258608at2759"/>
<dbReference type="Pfam" id="PF01369">
    <property type="entry name" value="Sec7"/>
    <property type="match status" value="1"/>
</dbReference>
<dbReference type="STRING" id="139420.A0A371D6X2"/>
<dbReference type="InterPro" id="IPR032691">
    <property type="entry name" value="Mon2/Sec7/BIG1-like_HUS"/>
</dbReference>
<dbReference type="GO" id="GO:0005794">
    <property type="term" value="C:Golgi apparatus"/>
    <property type="evidence" value="ECO:0007669"/>
    <property type="project" value="UniProtKB-ARBA"/>
</dbReference>
<reference evidence="3 4" key="1">
    <citation type="journal article" date="2018" name="Biotechnol. Biofuels">
        <title>Integrative visual omics of the white-rot fungus Polyporus brumalis exposes the biotechnological potential of its oxidative enzymes for delignifying raw plant biomass.</title>
        <authorList>
            <person name="Miyauchi S."/>
            <person name="Rancon A."/>
            <person name="Drula E."/>
            <person name="Hage H."/>
            <person name="Chaduli D."/>
            <person name="Favel A."/>
            <person name="Grisel S."/>
            <person name="Henrissat B."/>
            <person name="Herpoel-Gimbert I."/>
            <person name="Ruiz-Duenas F.J."/>
            <person name="Chevret D."/>
            <person name="Hainaut M."/>
            <person name="Lin J."/>
            <person name="Wang M."/>
            <person name="Pangilinan J."/>
            <person name="Lipzen A."/>
            <person name="Lesage-Meessen L."/>
            <person name="Navarro D."/>
            <person name="Riley R."/>
            <person name="Grigoriev I.V."/>
            <person name="Zhou S."/>
            <person name="Raouche S."/>
            <person name="Rosso M.N."/>
        </authorList>
    </citation>
    <scope>NUCLEOTIDE SEQUENCE [LARGE SCALE GENOMIC DNA]</scope>
    <source>
        <strain evidence="3 4">BRFM 1820</strain>
    </source>
</reference>
<dbReference type="SUPFAM" id="SSF48425">
    <property type="entry name" value="Sec7 domain"/>
    <property type="match status" value="1"/>
</dbReference>
<feature type="region of interest" description="Disordered" evidence="1">
    <location>
        <begin position="433"/>
        <end position="473"/>
    </location>
</feature>
<feature type="compositionally biased region" description="Polar residues" evidence="1">
    <location>
        <begin position="263"/>
        <end position="272"/>
    </location>
</feature>
<accession>A0A371D6X2</accession>
<dbReference type="InterPro" id="IPR016024">
    <property type="entry name" value="ARM-type_fold"/>
</dbReference>
<dbReference type="GO" id="GO:0005085">
    <property type="term" value="F:guanyl-nucleotide exchange factor activity"/>
    <property type="evidence" value="ECO:0007669"/>
    <property type="project" value="InterPro"/>
</dbReference>
<feature type="compositionally biased region" description="Polar residues" evidence="1">
    <location>
        <begin position="283"/>
        <end position="294"/>
    </location>
</feature>
<dbReference type="PROSITE" id="PS50190">
    <property type="entry name" value="SEC7"/>
    <property type="match status" value="1"/>
</dbReference>
<dbReference type="PANTHER" id="PTHR10663">
    <property type="entry name" value="GUANYL-NUCLEOTIDE EXCHANGE FACTOR"/>
    <property type="match status" value="1"/>
</dbReference>
<dbReference type="GO" id="GO:0016192">
    <property type="term" value="P:vesicle-mediated transport"/>
    <property type="evidence" value="ECO:0007669"/>
    <property type="project" value="UniProtKB-ARBA"/>
</dbReference>
<dbReference type="InterPro" id="IPR023394">
    <property type="entry name" value="Sec7_C_sf"/>
</dbReference>
<protein>
    <submittedName>
        <fullName evidence="3">Sec7-domain-containing protein</fullName>
    </submittedName>
</protein>
<dbReference type="InterPro" id="IPR035999">
    <property type="entry name" value="Sec7_dom_sf"/>
</dbReference>
<evidence type="ECO:0000256" key="1">
    <source>
        <dbReference type="SAM" id="MobiDB-lite"/>
    </source>
</evidence>
<feature type="domain" description="SEC7" evidence="2">
    <location>
        <begin position="577"/>
        <end position="767"/>
    </location>
</feature>
<feature type="region of interest" description="Disordered" evidence="1">
    <location>
        <begin position="243"/>
        <end position="312"/>
    </location>
</feature>
<dbReference type="Gene3D" id="1.10.220.20">
    <property type="match status" value="1"/>
</dbReference>
<gene>
    <name evidence="3" type="ORF">OH76DRAFT_1404862</name>
</gene>
<keyword evidence="4" id="KW-1185">Reference proteome</keyword>
<dbReference type="SUPFAM" id="SSF48371">
    <property type="entry name" value="ARM repeat"/>
    <property type="match status" value="1"/>
</dbReference>
<dbReference type="Proteomes" id="UP000256964">
    <property type="component" value="Unassembled WGS sequence"/>
</dbReference>
<evidence type="ECO:0000259" key="2">
    <source>
        <dbReference type="PROSITE" id="PS50190"/>
    </source>
</evidence>
<evidence type="ECO:0000313" key="3">
    <source>
        <dbReference type="EMBL" id="RDX48287.1"/>
    </source>
</evidence>
<dbReference type="GO" id="GO:0032012">
    <property type="term" value="P:regulation of ARF protein signal transduction"/>
    <property type="evidence" value="ECO:0007669"/>
    <property type="project" value="InterPro"/>
</dbReference>
<dbReference type="Pfam" id="PF23325">
    <property type="entry name" value="TPR_28"/>
    <property type="match status" value="1"/>
</dbReference>
<dbReference type="SMART" id="SM00222">
    <property type="entry name" value="Sec7"/>
    <property type="match status" value="1"/>
</dbReference>
<dbReference type="FunFam" id="1.10.1000.11:FF:000002">
    <property type="entry name" value="Cytohesin 1"/>
    <property type="match status" value="1"/>
</dbReference>
<evidence type="ECO:0000313" key="4">
    <source>
        <dbReference type="Proteomes" id="UP000256964"/>
    </source>
</evidence>
<proteinExistence type="predicted"/>
<dbReference type="Gene3D" id="1.10.1000.11">
    <property type="entry name" value="Arf Nucleotide-binding Site Opener,domain 2"/>
    <property type="match status" value="1"/>
</dbReference>
<name>A0A371D6X2_9APHY</name>
<sequence>MDPASAGSSKMALSVSAKHILLSEILSVTSVMRKNSRWALSTPSFTTRDSALATSLGLRVSKSSLNTYASGHGSTEQELMTGFQELKRLVKDVEDIHSLPLSTLLSPFLAIIRSPLSTGPITSAALTAIHNFFLCGLFYPEAISVGSTLAELSSALSSCKFEASDSSGDEVVLLKIMAVIHDAMSGSVGLMLGDIEICEMLETVLTTSCQMRLSEILRRSAEGTLHQLVRTVFARLHDFDPETEERKLADDGELEGSDMKMSMSPSVLQSEQPPSPTEPLDEQSGSDQGQQTDAFPQLDHPPPETPSVPRAPYGLPSILELLRVLINILDPNDQAHTDSTRLTALRTLNVAFEVSGRRICAYPSLFALVLDHGCKYLFQLARSDHPVVLQTALRTIVTMFETMRPKLKLQLELFLAFTIDRLANPVPSGPKNALAQKALTGSPRGGTPVPGTPLLGPPESDPEKIPTTPRLLVPPARGDTRELLLETLCQISRRPSFMVDLYTNYDCDMNCENMFERLIEFAAKGIYPAQSMGGPDHQQQNAQYLCLDLILAFVGRMTARAEGASEAWPIDFPPAEQLQSTKSKKKLILTGAARFNAKPKTGLAFLEENKLIYNDPEEPRPLSLAKFLKSSARIDKRLLGDFISKPENLELLKAFMTLMDFKGKPVAEAMRELLETFRLPGESQQINRITETFAEVYFATGPDEVKSQDAVYVLAYSIIMLNTDQHNPQIRKRMTLEDYKRNLKGVNDGSDFSDEFLSNTYESIRRREIVMPEEHTGQLGFEYAWKELLARTRQAGDLLTCNTSLFDADMFKAVWRSVVSAIAYAFITFEDDYIIERAISGFRQCATLARHFDMPDVFDFVVISLSQATSLLSEAQPSQVPNYPVVDIDGQPVTVSSLSVKFGTNFKGQLAAVVLFNIVNGNANALREGWTQIFEMFQTLFLHSLLPARMLQMEDFLGGTSVIPLRRSQPARTAPRSDGLLSALSSYLMTPYGSSTDALVPDATDADVEKTLCTIDCISTCRLDELYSQIMQLEPEALVAAVRALEALAHERTVAKLKLESDEVATAQASQGGEYTLPYDPAAVFLLETMVSIARQTPQHIEEVWPIVFEHLSALLVTPTQYSILLIERAVVALLRLCLILAERHTLRDQIYLSFDLLARLPPTIESAVAGQVVAGLTLILQQHPDIVRSQTEWNVVFALLRSTISHPEASRQSFDILAGLVAENNQELVTPDNFTGLVNALDDFATAAGIAVDAQQQGRRTQSLTAANSPIVERGRKAVDMIADLKKCWARFEETAGIRKSQVWRQFCLPILVSLARQASNTSREIRNTAIVHLQRILLGPHLPLDDGNHNQIEELFNRVIFPLLDELLKQQVFMRDPMGTPETRLRASALLCKAFMQFEAREGQTADIRVLWIQVLDLLDRLMHVDRRDQLYEAVPESLKNVLLVMNATGLLVPPSSPEDDRDEHQIALWAATHERIERFLPGFLDEIIPAPPPKSAIVPAPAEPQAPSS</sequence>
<dbReference type="EMBL" id="KZ857412">
    <property type="protein sequence ID" value="RDX48287.1"/>
    <property type="molecule type" value="Genomic_DNA"/>
</dbReference>
<dbReference type="PANTHER" id="PTHR10663:SF388">
    <property type="entry name" value="GOLGI-SPECIFIC BREFELDIN A-RESISTANCE GUANINE NUCLEOTIDE EXCHANGE FACTOR 1"/>
    <property type="match status" value="1"/>
</dbReference>